<dbReference type="Proteomes" id="UP000028875">
    <property type="component" value="Unassembled WGS sequence"/>
</dbReference>
<comment type="caution">
    <text evidence="1">The sequence shown here is derived from an EMBL/GenBank/DDBJ whole genome shotgun (WGS) entry which is preliminary data.</text>
</comment>
<sequence>MLVMDHREMRDEKIARLKQGNSAYAESRELIRLVKRGIEKEHLDVFLDEASSGCWFIPNSSTKSS</sequence>
<dbReference type="Pfam" id="PF26326">
    <property type="entry name" value="YtzJ"/>
    <property type="match status" value="1"/>
</dbReference>
<reference evidence="1 2" key="1">
    <citation type="submission" date="2014-03" db="EMBL/GenBank/DDBJ databases">
        <authorList>
            <person name="Urmite Genomes U."/>
        </authorList>
    </citation>
    <scope>NUCLEOTIDE SEQUENCE [LARGE SCALE GENOMIC DNA]</scope>
    <source>
        <strain evidence="1 2">Vm-5</strain>
    </source>
</reference>
<protein>
    <submittedName>
        <fullName evidence="1">Uncharacterized protein</fullName>
    </submittedName>
</protein>
<dbReference type="InterPro" id="IPR058867">
    <property type="entry name" value="YtzJ"/>
</dbReference>
<dbReference type="EMBL" id="CCDP010000001">
    <property type="protein sequence ID" value="CDQ39324.1"/>
    <property type="molecule type" value="Genomic_DNA"/>
</dbReference>
<dbReference type="eggNOG" id="ENOG5030CDF">
    <property type="taxonomic scope" value="Bacteria"/>
</dbReference>
<name>A0A024QA03_9BACI</name>
<keyword evidence="2" id="KW-1185">Reference proteome</keyword>
<evidence type="ECO:0000313" key="1">
    <source>
        <dbReference type="EMBL" id="CDQ39324.1"/>
    </source>
</evidence>
<proteinExistence type="predicted"/>
<dbReference type="OrthoDB" id="2679903at2"/>
<dbReference type="RefSeq" id="WP_021290867.1">
    <property type="nucleotide sequence ID" value="NZ_BNER01000002.1"/>
</dbReference>
<dbReference type="AlphaFoldDB" id="A0A024QA03"/>
<dbReference type="STRING" id="1462526.BN990_01619"/>
<gene>
    <name evidence="1" type="ORF">BN990_01619</name>
</gene>
<reference evidence="2" key="2">
    <citation type="submission" date="2014-05" db="EMBL/GenBank/DDBJ databases">
        <title>Draft genome sequence of Virgibacillus massiliensis Vm-5.</title>
        <authorList>
            <person name="Khelaifia S."/>
            <person name="Croce O."/>
            <person name="Lagier J.C."/>
            <person name="Raoult D."/>
        </authorList>
    </citation>
    <scope>NUCLEOTIDE SEQUENCE [LARGE SCALE GENOMIC DNA]</scope>
    <source>
        <strain evidence="2">Vm-5</strain>
    </source>
</reference>
<accession>A0A024QA03</accession>
<organism evidence="1 2">
    <name type="scientific">Virgibacillus massiliensis</name>
    <dbReference type="NCBI Taxonomy" id="1462526"/>
    <lineage>
        <taxon>Bacteria</taxon>
        <taxon>Bacillati</taxon>
        <taxon>Bacillota</taxon>
        <taxon>Bacilli</taxon>
        <taxon>Bacillales</taxon>
        <taxon>Bacillaceae</taxon>
        <taxon>Virgibacillus</taxon>
    </lineage>
</organism>
<evidence type="ECO:0000313" key="2">
    <source>
        <dbReference type="Proteomes" id="UP000028875"/>
    </source>
</evidence>